<dbReference type="Gene3D" id="3.90.1170.10">
    <property type="entry name" value="Ribosomal protein L10e/L16"/>
    <property type="match status" value="1"/>
</dbReference>
<keyword evidence="4 8" id="KW-0694">RNA-binding</keyword>
<dbReference type="GO" id="GO:0019843">
    <property type="term" value="F:rRNA binding"/>
    <property type="evidence" value="ECO:0007669"/>
    <property type="project" value="UniProtKB-UniRule"/>
</dbReference>
<evidence type="ECO:0000256" key="2">
    <source>
        <dbReference type="ARBA" id="ARBA00022555"/>
    </source>
</evidence>
<dbReference type="GO" id="GO:0003735">
    <property type="term" value="F:structural constituent of ribosome"/>
    <property type="evidence" value="ECO:0007669"/>
    <property type="project" value="InterPro"/>
</dbReference>
<evidence type="ECO:0000313" key="11">
    <source>
        <dbReference type="EMBL" id="RIA56544.1"/>
    </source>
</evidence>
<sequence>MLQPKKTKFRKAQKGRLKGQAKGGYTLNFGSYGLKAMEPERVTARQIEAARRAMTRKMKRVGRVWIRVFPDLPVSQKPTEVRMGKGKGAPEYWAARVLPGRIMFEIDGVPDDLAREALRLAAAKLPIKTRIVARFGGES</sequence>
<evidence type="ECO:0000256" key="3">
    <source>
        <dbReference type="ARBA" id="ARBA00022730"/>
    </source>
</evidence>
<evidence type="ECO:0000256" key="7">
    <source>
        <dbReference type="ARBA" id="ARBA00035198"/>
    </source>
</evidence>
<dbReference type="CDD" id="cd01433">
    <property type="entry name" value="Ribosomal_L16_L10e"/>
    <property type="match status" value="1"/>
</dbReference>
<dbReference type="InterPro" id="IPR020798">
    <property type="entry name" value="Ribosomal_uL16_CS"/>
</dbReference>
<dbReference type="FunFam" id="3.90.1170.10:FF:000001">
    <property type="entry name" value="50S ribosomal protein L16"/>
    <property type="match status" value="1"/>
</dbReference>
<dbReference type="Pfam" id="PF00252">
    <property type="entry name" value="Ribosomal_L16"/>
    <property type="match status" value="1"/>
</dbReference>
<name>A0A397QER6_9HYPH</name>
<dbReference type="SUPFAM" id="SSF54686">
    <property type="entry name" value="Ribosomal protein L16p/L10e"/>
    <property type="match status" value="1"/>
</dbReference>
<dbReference type="InterPro" id="IPR047873">
    <property type="entry name" value="Ribosomal_uL16"/>
</dbReference>
<dbReference type="Proteomes" id="UP000266273">
    <property type="component" value="Unassembled WGS sequence"/>
</dbReference>
<keyword evidence="12" id="KW-1185">Reference proteome</keyword>
<gene>
    <name evidence="8" type="primary">rplP</name>
    <name evidence="11" type="ORF">BXY53_1650</name>
</gene>
<evidence type="ECO:0000256" key="8">
    <source>
        <dbReference type="HAMAP-Rule" id="MF_01342"/>
    </source>
</evidence>
<reference evidence="11 12" key="1">
    <citation type="submission" date="2018-08" db="EMBL/GenBank/DDBJ databases">
        <title>Genomic Encyclopedia of Archaeal and Bacterial Type Strains, Phase II (KMG-II): from individual species to whole genera.</title>
        <authorList>
            <person name="Goeker M."/>
        </authorList>
    </citation>
    <scope>NUCLEOTIDE SEQUENCE [LARGE SCALE GENOMIC DNA]</scope>
    <source>
        <strain evidence="11 12">DSM 5002</strain>
    </source>
</reference>
<accession>A0A397QER6</accession>
<dbReference type="PANTHER" id="PTHR12220">
    <property type="entry name" value="50S/60S RIBOSOMAL PROTEIN L16"/>
    <property type="match status" value="1"/>
</dbReference>
<evidence type="ECO:0000256" key="1">
    <source>
        <dbReference type="ARBA" id="ARBA00008931"/>
    </source>
</evidence>
<dbReference type="PROSITE" id="PS00586">
    <property type="entry name" value="RIBOSOMAL_L16_1"/>
    <property type="match status" value="1"/>
</dbReference>
<evidence type="ECO:0000256" key="10">
    <source>
        <dbReference type="RuleBase" id="RU004414"/>
    </source>
</evidence>
<dbReference type="NCBIfam" id="TIGR01164">
    <property type="entry name" value="rplP_bact"/>
    <property type="match status" value="1"/>
</dbReference>
<evidence type="ECO:0000256" key="4">
    <source>
        <dbReference type="ARBA" id="ARBA00022884"/>
    </source>
</evidence>
<keyword evidence="6 8" id="KW-0687">Ribonucleoprotein</keyword>
<dbReference type="InterPro" id="IPR016180">
    <property type="entry name" value="Ribosomal_uL16_dom"/>
</dbReference>
<comment type="similarity">
    <text evidence="1 8 9">Belongs to the universal ribosomal protein uL16 family.</text>
</comment>
<dbReference type="HAMAP" id="MF_01342">
    <property type="entry name" value="Ribosomal_uL16"/>
    <property type="match status" value="1"/>
</dbReference>
<evidence type="ECO:0000256" key="5">
    <source>
        <dbReference type="ARBA" id="ARBA00022980"/>
    </source>
</evidence>
<evidence type="ECO:0000256" key="6">
    <source>
        <dbReference type="ARBA" id="ARBA00023274"/>
    </source>
</evidence>
<dbReference type="RefSeq" id="WP_119061328.1">
    <property type="nucleotide sequence ID" value="NZ_QXDF01000001.1"/>
</dbReference>
<dbReference type="PRINTS" id="PR00060">
    <property type="entry name" value="RIBOSOMALL16"/>
</dbReference>
<evidence type="ECO:0000313" key="12">
    <source>
        <dbReference type="Proteomes" id="UP000266273"/>
    </source>
</evidence>
<dbReference type="InterPro" id="IPR000114">
    <property type="entry name" value="Ribosomal_uL16_bact-type"/>
</dbReference>
<evidence type="ECO:0000256" key="9">
    <source>
        <dbReference type="RuleBase" id="RU004413"/>
    </source>
</evidence>
<organism evidence="11 12">
    <name type="scientific">Dichotomicrobium thermohalophilum</name>
    <dbReference type="NCBI Taxonomy" id="933063"/>
    <lineage>
        <taxon>Bacteria</taxon>
        <taxon>Pseudomonadati</taxon>
        <taxon>Pseudomonadota</taxon>
        <taxon>Alphaproteobacteria</taxon>
        <taxon>Hyphomicrobiales</taxon>
        <taxon>Hyphomicrobiaceae</taxon>
        <taxon>Dichotomicrobium</taxon>
    </lineage>
</organism>
<keyword evidence="3 8" id="KW-0699">rRNA-binding</keyword>
<protein>
    <recommendedName>
        <fullName evidence="7 8">Large ribosomal subunit protein uL16</fullName>
    </recommendedName>
</protein>
<dbReference type="GO" id="GO:0000049">
    <property type="term" value="F:tRNA binding"/>
    <property type="evidence" value="ECO:0007669"/>
    <property type="project" value="UniProtKB-KW"/>
</dbReference>
<dbReference type="AlphaFoldDB" id="A0A397QER6"/>
<proteinExistence type="inferred from homology"/>
<comment type="function">
    <text evidence="8 10">Binds 23S rRNA and is also seen to make contacts with the A and possibly P site tRNAs.</text>
</comment>
<dbReference type="EMBL" id="QXDF01000001">
    <property type="protein sequence ID" value="RIA56544.1"/>
    <property type="molecule type" value="Genomic_DNA"/>
</dbReference>
<comment type="caution">
    <text evidence="11">The sequence shown here is derived from an EMBL/GenBank/DDBJ whole genome shotgun (WGS) entry which is preliminary data.</text>
</comment>
<comment type="subunit">
    <text evidence="8 10">Part of the 50S ribosomal subunit.</text>
</comment>
<dbReference type="GO" id="GO:0022625">
    <property type="term" value="C:cytosolic large ribosomal subunit"/>
    <property type="evidence" value="ECO:0007669"/>
    <property type="project" value="TreeGrafter"/>
</dbReference>
<dbReference type="OrthoDB" id="9802589at2"/>
<dbReference type="PANTHER" id="PTHR12220:SF13">
    <property type="entry name" value="LARGE RIBOSOMAL SUBUNIT PROTEIN UL16M"/>
    <property type="match status" value="1"/>
</dbReference>
<dbReference type="InterPro" id="IPR036920">
    <property type="entry name" value="Ribosomal_uL16_sf"/>
</dbReference>
<dbReference type="PROSITE" id="PS00701">
    <property type="entry name" value="RIBOSOMAL_L16_2"/>
    <property type="match status" value="1"/>
</dbReference>
<keyword evidence="5 8" id="KW-0689">Ribosomal protein</keyword>
<keyword evidence="2 8" id="KW-0820">tRNA-binding</keyword>
<dbReference type="GO" id="GO:0006412">
    <property type="term" value="P:translation"/>
    <property type="evidence" value="ECO:0007669"/>
    <property type="project" value="UniProtKB-UniRule"/>
</dbReference>